<proteinExistence type="predicted"/>
<dbReference type="EMBL" id="JNCA01000001">
    <property type="protein sequence ID" value="KDN56671.1"/>
    <property type="molecule type" value="Genomic_DNA"/>
</dbReference>
<dbReference type="PANTHER" id="PTHR40469:SF2">
    <property type="entry name" value="GALACTOSE-BINDING DOMAIN-LIKE SUPERFAMILY PROTEIN"/>
    <property type="match status" value="1"/>
</dbReference>
<evidence type="ECO:0000313" key="4">
    <source>
        <dbReference type="Proteomes" id="UP000027064"/>
    </source>
</evidence>
<dbReference type="InterPro" id="IPR029062">
    <property type="entry name" value="Class_I_gatase-like"/>
</dbReference>
<dbReference type="RefSeq" id="WP_035656765.1">
    <property type="nucleotide sequence ID" value="NZ_JNCA01000001.1"/>
</dbReference>
<reference evidence="3 4" key="1">
    <citation type="submission" date="2014-05" db="EMBL/GenBank/DDBJ databases">
        <title>Genome Sequence of Flavobacterium sp. EM1321.</title>
        <authorList>
            <person name="Shin S.-K."/>
            <person name="Yi H."/>
        </authorList>
    </citation>
    <scope>NUCLEOTIDE SEQUENCE [LARGE SCALE GENOMIC DNA]</scope>
    <source>
        <strain evidence="3 4">EM1321</strain>
    </source>
</reference>
<keyword evidence="1" id="KW-0732">Signal</keyword>
<dbReference type="PANTHER" id="PTHR40469">
    <property type="entry name" value="SECRETED GLYCOSYL HYDROLASE"/>
    <property type="match status" value="1"/>
</dbReference>
<evidence type="ECO:0000259" key="2">
    <source>
        <dbReference type="Pfam" id="PF06283"/>
    </source>
</evidence>
<keyword evidence="4" id="KW-1185">Reference proteome</keyword>
<dbReference type="STRING" id="1492738.FEM21_01740"/>
<dbReference type="Gene3D" id="3.40.50.880">
    <property type="match status" value="1"/>
</dbReference>
<organism evidence="3 4">
    <name type="scientific">Flavobacterium seoulense</name>
    <dbReference type="NCBI Taxonomy" id="1492738"/>
    <lineage>
        <taxon>Bacteria</taxon>
        <taxon>Pseudomonadati</taxon>
        <taxon>Bacteroidota</taxon>
        <taxon>Flavobacteriia</taxon>
        <taxon>Flavobacteriales</taxon>
        <taxon>Flavobacteriaceae</taxon>
        <taxon>Flavobacterium</taxon>
    </lineage>
</organism>
<dbReference type="InterPro" id="IPR029010">
    <property type="entry name" value="ThuA-like"/>
</dbReference>
<gene>
    <name evidence="3" type="ORF">FEM21_01740</name>
</gene>
<dbReference type="Proteomes" id="UP000027064">
    <property type="component" value="Unassembled WGS sequence"/>
</dbReference>
<dbReference type="AlphaFoldDB" id="A0A066WS81"/>
<accession>A0A066WS81</accession>
<protein>
    <recommendedName>
        <fullName evidence="2">ThuA-like domain-containing protein</fullName>
    </recommendedName>
</protein>
<dbReference type="OrthoDB" id="9816308at2"/>
<name>A0A066WS81_9FLAO</name>
<feature type="chain" id="PRO_5001629336" description="ThuA-like domain-containing protein" evidence="1">
    <location>
        <begin position="20"/>
        <end position="262"/>
    </location>
</feature>
<feature type="domain" description="ThuA-like" evidence="2">
    <location>
        <begin position="26"/>
        <end position="246"/>
    </location>
</feature>
<dbReference type="eggNOG" id="COG3828">
    <property type="taxonomic scope" value="Bacteria"/>
</dbReference>
<dbReference type="PATRIC" id="fig|1492738.3.peg.169"/>
<evidence type="ECO:0000256" key="1">
    <source>
        <dbReference type="SAM" id="SignalP"/>
    </source>
</evidence>
<dbReference type="Pfam" id="PF06283">
    <property type="entry name" value="ThuA"/>
    <property type="match status" value="1"/>
</dbReference>
<feature type="signal peptide" evidence="1">
    <location>
        <begin position="1"/>
        <end position="19"/>
    </location>
</feature>
<evidence type="ECO:0000313" key="3">
    <source>
        <dbReference type="EMBL" id="KDN56671.1"/>
    </source>
</evidence>
<comment type="caution">
    <text evidence="3">The sequence shown here is derived from an EMBL/GenBank/DDBJ whole genome shotgun (WGS) entry which is preliminary data.</text>
</comment>
<sequence>MKIKLLLFVFIIGFTTVFATPPAQKRILVYTKNGKGYVHKNIAASVDALKKMGAENHWLVDVSDEPSVMTNENLKKYDCLIFSNTNNEIFDNEEQRQAFVAYIHRGGSFVGIHSTSGSERSWPWFTAMVGGAFKKHPAFQSFEIKVINKNHPATSMLSETWIKEDECYYMDELNPNIQVLLAADLRTVKDDTKTTYPGRVFGDYFPLSWYHEFEGARVFYTALGHDAKDYADSVYLEHLKGGIMWALAENPKESHSKKKSRK</sequence>
<dbReference type="SUPFAM" id="SSF52317">
    <property type="entry name" value="Class I glutamine amidotransferase-like"/>
    <property type="match status" value="1"/>
</dbReference>